<organism evidence="3 4">
    <name type="scientific">Membranihabitans marinus</name>
    <dbReference type="NCBI Taxonomy" id="1227546"/>
    <lineage>
        <taxon>Bacteria</taxon>
        <taxon>Pseudomonadati</taxon>
        <taxon>Bacteroidota</taxon>
        <taxon>Saprospiria</taxon>
        <taxon>Saprospirales</taxon>
        <taxon>Saprospiraceae</taxon>
        <taxon>Membranihabitans</taxon>
    </lineage>
</organism>
<dbReference type="PANTHER" id="PTHR37694:SF1">
    <property type="entry name" value="SLR8022 PROTEIN"/>
    <property type="match status" value="1"/>
</dbReference>
<comment type="caution">
    <text evidence="3">The sequence shown here is derived from an EMBL/GenBank/DDBJ whole genome shotgun (WGS) entry which is preliminary data.</text>
</comment>
<dbReference type="InterPro" id="IPR011051">
    <property type="entry name" value="RmlC_Cupin_sf"/>
</dbReference>
<dbReference type="PANTHER" id="PTHR37694">
    <property type="entry name" value="SLR8022 PROTEIN"/>
    <property type="match status" value="1"/>
</dbReference>
<evidence type="ECO:0000256" key="1">
    <source>
        <dbReference type="ARBA" id="ARBA00023125"/>
    </source>
</evidence>
<evidence type="ECO:0000259" key="2">
    <source>
        <dbReference type="Pfam" id="PF02311"/>
    </source>
</evidence>
<name>A0A953L8E8_9BACT</name>
<keyword evidence="1" id="KW-0238">DNA-binding</keyword>
<reference evidence="3" key="1">
    <citation type="submission" date="2021-06" db="EMBL/GenBank/DDBJ databases">
        <title>44 bacteria genomes isolated from Dapeng, Shenzhen.</title>
        <authorList>
            <person name="Zheng W."/>
            <person name="Yu S."/>
            <person name="Huang Y."/>
        </authorList>
    </citation>
    <scope>NUCLEOTIDE SEQUENCE</scope>
    <source>
        <strain evidence="3">DP5N28-2</strain>
    </source>
</reference>
<dbReference type="RefSeq" id="WP_222581278.1">
    <property type="nucleotide sequence ID" value="NZ_JAHVHU010000017.1"/>
</dbReference>
<dbReference type="SUPFAM" id="SSF51182">
    <property type="entry name" value="RmlC-like cupins"/>
    <property type="match status" value="1"/>
</dbReference>
<dbReference type="InterPro" id="IPR003313">
    <property type="entry name" value="AraC-bd"/>
</dbReference>
<keyword evidence="4" id="KW-1185">Reference proteome</keyword>
<dbReference type="AlphaFoldDB" id="A0A953L8E8"/>
<dbReference type="Proteomes" id="UP000753961">
    <property type="component" value="Unassembled WGS sequence"/>
</dbReference>
<dbReference type="GO" id="GO:0003677">
    <property type="term" value="F:DNA binding"/>
    <property type="evidence" value="ECO:0007669"/>
    <property type="project" value="UniProtKB-KW"/>
</dbReference>
<protein>
    <submittedName>
        <fullName evidence="3">AraC family ligand binding domain-containing protein</fullName>
    </submittedName>
</protein>
<feature type="domain" description="AraC-type arabinose-binding/dimerisation" evidence="2">
    <location>
        <begin position="37"/>
        <end position="104"/>
    </location>
</feature>
<dbReference type="InterPro" id="IPR014710">
    <property type="entry name" value="RmlC-like_jellyroll"/>
</dbReference>
<dbReference type="EMBL" id="JAHVHU010000017">
    <property type="protein sequence ID" value="MBY5959742.1"/>
    <property type="molecule type" value="Genomic_DNA"/>
</dbReference>
<dbReference type="Pfam" id="PF02311">
    <property type="entry name" value="AraC_binding"/>
    <property type="match status" value="1"/>
</dbReference>
<dbReference type="GO" id="GO:0006355">
    <property type="term" value="P:regulation of DNA-templated transcription"/>
    <property type="evidence" value="ECO:0007669"/>
    <property type="project" value="InterPro"/>
</dbReference>
<evidence type="ECO:0000313" key="4">
    <source>
        <dbReference type="Proteomes" id="UP000753961"/>
    </source>
</evidence>
<accession>A0A953L8E8</accession>
<sequence length="113" mass="12958">MKANNLLKDIEYHDTRPAIKVMLNTDFTKEIRILMRENHEMKEHKTPFPIVIQIIEGRIDFGVNGKRHDLSKGSIVALPGGVPHDLIAKEQSMIRLTLNKFDAEDRVSKVLDL</sequence>
<gene>
    <name evidence="3" type="ORF">KUV50_16430</name>
</gene>
<evidence type="ECO:0000313" key="3">
    <source>
        <dbReference type="EMBL" id="MBY5959742.1"/>
    </source>
</evidence>
<dbReference type="Gene3D" id="2.60.120.10">
    <property type="entry name" value="Jelly Rolls"/>
    <property type="match status" value="1"/>
</dbReference>
<proteinExistence type="predicted"/>